<dbReference type="InterPro" id="IPR050469">
    <property type="entry name" value="Diguanylate_Cyclase"/>
</dbReference>
<dbReference type="Proteomes" id="UP000605848">
    <property type="component" value="Unassembled WGS sequence"/>
</dbReference>
<comment type="caution">
    <text evidence="4">The sequence shown here is derived from an EMBL/GenBank/DDBJ whole genome shotgun (WGS) entry which is preliminary data.</text>
</comment>
<dbReference type="EC" id="2.7.7.65" evidence="1"/>
<dbReference type="SMART" id="SM00267">
    <property type="entry name" value="GGDEF"/>
    <property type="match status" value="1"/>
</dbReference>
<organism evidence="4 5">
    <name type="scientific">Microvirga aerilata</name>
    <dbReference type="NCBI Taxonomy" id="670292"/>
    <lineage>
        <taxon>Bacteria</taxon>
        <taxon>Pseudomonadati</taxon>
        <taxon>Pseudomonadota</taxon>
        <taxon>Alphaproteobacteria</taxon>
        <taxon>Hyphomicrobiales</taxon>
        <taxon>Methylobacteriaceae</taxon>
        <taxon>Microvirga</taxon>
    </lineage>
</organism>
<evidence type="ECO:0000256" key="2">
    <source>
        <dbReference type="ARBA" id="ARBA00034247"/>
    </source>
</evidence>
<dbReference type="GO" id="GO:0052621">
    <property type="term" value="F:diguanylate cyclase activity"/>
    <property type="evidence" value="ECO:0007669"/>
    <property type="project" value="UniProtKB-EC"/>
</dbReference>
<dbReference type="Pfam" id="PF00990">
    <property type="entry name" value="GGDEF"/>
    <property type="match status" value="1"/>
</dbReference>
<proteinExistence type="predicted"/>
<dbReference type="NCBIfam" id="TIGR00254">
    <property type="entry name" value="GGDEF"/>
    <property type="match status" value="1"/>
</dbReference>
<dbReference type="InterPro" id="IPR000160">
    <property type="entry name" value="GGDEF_dom"/>
</dbReference>
<dbReference type="FunFam" id="3.30.70.270:FF:000001">
    <property type="entry name" value="Diguanylate cyclase domain protein"/>
    <property type="match status" value="1"/>
</dbReference>
<gene>
    <name evidence="4" type="ORF">JKG68_24060</name>
</gene>
<dbReference type="InterPro" id="IPR043128">
    <property type="entry name" value="Rev_trsase/Diguanyl_cyclase"/>
</dbReference>
<evidence type="ECO:0000313" key="4">
    <source>
        <dbReference type="EMBL" id="MBL0407017.1"/>
    </source>
</evidence>
<dbReference type="PANTHER" id="PTHR45138">
    <property type="entry name" value="REGULATORY COMPONENTS OF SENSORY TRANSDUCTION SYSTEM"/>
    <property type="match status" value="1"/>
</dbReference>
<evidence type="ECO:0000259" key="3">
    <source>
        <dbReference type="PROSITE" id="PS50887"/>
    </source>
</evidence>
<reference evidence="4" key="1">
    <citation type="submission" date="2021-01" db="EMBL/GenBank/DDBJ databases">
        <title>Microvirga sp.</title>
        <authorList>
            <person name="Kim M.K."/>
        </authorList>
    </citation>
    <scope>NUCLEOTIDE SEQUENCE</scope>
    <source>
        <strain evidence="4">5420S-16</strain>
    </source>
</reference>
<dbReference type="CDD" id="cd01949">
    <property type="entry name" value="GGDEF"/>
    <property type="match status" value="1"/>
</dbReference>
<dbReference type="AlphaFoldDB" id="A0A936ZBN0"/>
<evidence type="ECO:0000256" key="1">
    <source>
        <dbReference type="ARBA" id="ARBA00012528"/>
    </source>
</evidence>
<dbReference type="RefSeq" id="WP_202063875.1">
    <property type="nucleotide sequence ID" value="NZ_JAEQMY010000059.1"/>
</dbReference>
<dbReference type="EMBL" id="JAEQMY010000059">
    <property type="protein sequence ID" value="MBL0407017.1"/>
    <property type="molecule type" value="Genomic_DNA"/>
</dbReference>
<dbReference type="PROSITE" id="PS50887">
    <property type="entry name" value="GGDEF"/>
    <property type="match status" value="1"/>
</dbReference>
<dbReference type="SUPFAM" id="SSF55073">
    <property type="entry name" value="Nucleotide cyclase"/>
    <property type="match status" value="1"/>
</dbReference>
<sequence>MTVGTDISALKHNEKSLHQAHEAAPLASRTDPLTELPNRRYILELLDEALLADRLSGTGLCAAIIDIDRFKDINDTYGHDADDAVLRHFAQVCRERLRPGDHIGRIGGEEFLMLLADVRLNEAARLLDGIRAGLPPATLPDQATRQPIAFSAGLTEALLQDDQSSIPHRADRALYAAKAEGRRCTRIGFDRALTPAAHIP</sequence>
<dbReference type="Gene3D" id="3.30.70.270">
    <property type="match status" value="1"/>
</dbReference>
<evidence type="ECO:0000313" key="5">
    <source>
        <dbReference type="Proteomes" id="UP000605848"/>
    </source>
</evidence>
<dbReference type="InterPro" id="IPR029787">
    <property type="entry name" value="Nucleotide_cyclase"/>
</dbReference>
<dbReference type="PANTHER" id="PTHR45138:SF9">
    <property type="entry name" value="DIGUANYLATE CYCLASE DGCM-RELATED"/>
    <property type="match status" value="1"/>
</dbReference>
<feature type="domain" description="GGDEF" evidence="3">
    <location>
        <begin position="58"/>
        <end position="190"/>
    </location>
</feature>
<comment type="catalytic activity">
    <reaction evidence="2">
        <text>2 GTP = 3',3'-c-di-GMP + 2 diphosphate</text>
        <dbReference type="Rhea" id="RHEA:24898"/>
        <dbReference type="ChEBI" id="CHEBI:33019"/>
        <dbReference type="ChEBI" id="CHEBI:37565"/>
        <dbReference type="ChEBI" id="CHEBI:58805"/>
        <dbReference type="EC" id="2.7.7.65"/>
    </reaction>
</comment>
<keyword evidence="5" id="KW-1185">Reference proteome</keyword>
<accession>A0A936ZBN0</accession>
<protein>
    <recommendedName>
        <fullName evidence="1">diguanylate cyclase</fullName>
        <ecNumber evidence="1">2.7.7.65</ecNumber>
    </recommendedName>
</protein>
<name>A0A936ZBN0_9HYPH</name>